<accession>A0A918WM20</accession>
<gene>
    <name evidence="4 9" type="primary">proC</name>
    <name evidence="9" type="ORF">GCM10007100_27340</name>
</gene>
<name>A0A918WM20_9BACT</name>
<feature type="domain" description="Pyrroline-5-carboxylate reductase catalytic N-terminal" evidence="7">
    <location>
        <begin position="1"/>
        <end position="89"/>
    </location>
</feature>
<evidence type="ECO:0000313" key="10">
    <source>
        <dbReference type="Proteomes" id="UP000644507"/>
    </source>
</evidence>
<evidence type="ECO:0000256" key="4">
    <source>
        <dbReference type="HAMAP-Rule" id="MF_01925"/>
    </source>
</evidence>
<evidence type="ECO:0000259" key="7">
    <source>
        <dbReference type="Pfam" id="PF03807"/>
    </source>
</evidence>
<evidence type="ECO:0000256" key="5">
    <source>
        <dbReference type="NCBIfam" id="TIGR00112"/>
    </source>
</evidence>
<dbReference type="InterPro" id="IPR008927">
    <property type="entry name" value="6-PGluconate_DH-like_C_sf"/>
</dbReference>
<dbReference type="Proteomes" id="UP000644507">
    <property type="component" value="Unassembled WGS sequence"/>
</dbReference>
<dbReference type="SUPFAM" id="SSF48179">
    <property type="entry name" value="6-phosphogluconate dehydrogenase C-terminal domain-like"/>
    <property type="match status" value="1"/>
</dbReference>
<comment type="similarity">
    <text evidence="1 4 6">Belongs to the pyrroline-5-carboxylate reductase family.</text>
</comment>
<keyword evidence="4 6" id="KW-0641">Proline biosynthesis</keyword>
<dbReference type="Pfam" id="PF14748">
    <property type="entry name" value="P5CR_dimer"/>
    <property type="match status" value="1"/>
</dbReference>
<reference evidence="9" key="1">
    <citation type="journal article" date="2014" name="Int. J. Syst. Evol. Microbiol.">
        <title>Complete genome sequence of Corynebacterium casei LMG S-19264T (=DSM 44701T), isolated from a smear-ripened cheese.</title>
        <authorList>
            <consortium name="US DOE Joint Genome Institute (JGI-PGF)"/>
            <person name="Walter F."/>
            <person name="Albersmeier A."/>
            <person name="Kalinowski J."/>
            <person name="Ruckert C."/>
        </authorList>
    </citation>
    <scope>NUCLEOTIDE SEQUENCE</scope>
    <source>
        <strain evidence="9">KCTC 12988</strain>
    </source>
</reference>
<evidence type="ECO:0000259" key="8">
    <source>
        <dbReference type="Pfam" id="PF14748"/>
    </source>
</evidence>
<sequence length="261" mass="26699">MGRALVIGAIEAGNLSANDVVAYDIETSAVEKLANEHGVSGAASLRELVTTCDTILLCTKPGDVGEVLREIATFGTDPNRILLISVAAGVTISSIENFIFNHARVIRAMPNTPALVGKGAAAFTPGSNATQEDVQFVSSLFASVGKVVEVPEKLMDAVTGLSGSGPGFVYIMIEALADGGVASGLTREKALELATQTVLGAATMVAETGLHPALLKDMVCSPGGTTIAGIAALEEHGFRHAAIQAVEAATKRSIALGQSKD</sequence>
<reference evidence="9" key="2">
    <citation type="submission" date="2020-09" db="EMBL/GenBank/DDBJ databases">
        <authorList>
            <person name="Sun Q."/>
            <person name="Kim S."/>
        </authorList>
    </citation>
    <scope>NUCLEOTIDE SEQUENCE</scope>
    <source>
        <strain evidence="9">KCTC 12988</strain>
    </source>
</reference>
<dbReference type="GO" id="GO:0005737">
    <property type="term" value="C:cytoplasm"/>
    <property type="evidence" value="ECO:0007669"/>
    <property type="project" value="UniProtKB-SubCell"/>
</dbReference>
<dbReference type="HAMAP" id="MF_01925">
    <property type="entry name" value="P5C_reductase"/>
    <property type="match status" value="1"/>
</dbReference>
<dbReference type="PANTHER" id="PTHR11645:SF0">
    <property type="entry name" value="PYRROLINE-5-CARBOXYLATE REDUCTASE 3"/>
    <property type="match status" value="1"/>
</dbReference>
<evidence type="ECO:0000256" key="6">
    <source>
        <dbReference type="RuleBase" id="RU003903"/>
    </source>
</evidence>
<keyword evidence="3 4" id="KW-0560">Oxidoreductase</keyword>
<evidence type="ECO:0000256" key="1">
    <source>
        <dbReference type="ARBA" id="ARBA00005525"/>
    </source>
</evidence>
<evidence type="ECO:0000313" key="9">
    <source>
        <dbReference type="EMBL" id="GHC58791.1"/>
    </source>
</evidence>
<comment type="catalytic activity">
    <reaction evidence="4">
        <text>L-proline + NAD(+) = (S)-1-pyrroline-5-carboxylate + NADH + 2 H(+)</text>
        <dbReference type="Rhea" id="RHEA:14105"/>
        <dbReference type="ChEBI" id="CHEBI:15378"/>
        <dbReference type="ChEBI" id="CHEBI:17388"/>
        <dbReference type="ChEBI" id="CHEBI:57540"/>
        <dbReference type="ChEBI" id="CHEBI:57945"/>
        <dbReference type="ChEBI" id="CHEBI:60039"/>
        <dbReference type="EC" id="1.5.1.2"/>
    </reaction>
</comment>
<evidence type="ECO:0000256" key="2">
    <source>
        <dbReference type="ARBA" id="ARBA00022857"/>
    </source>
</evidence>
<comment type="function">
    <text evidence="4">Catalyzes the reduction of 1-pyrroline-5-carboxylate (PCA) to L-proline.</text>
</comment>
<comment type="subcellular location">
    <subcellularLocation>
        <location evidence="4">Cytoplasm</location>
    </subcellularLocation>
</comment>
<dbReference type="PROSITE" id="PS00521">
    <property type="entry name" value="P5CR"/>
    <property type="match status" value="1"/>
</dbReference>
<dbReference type="FunFam" id="1.10.3730.10:FF:000001">
    <property type="entry name" value="Pyrroline-5-carboxylate reductase"/>
    <property type="match status" value="1"/>
</dbReference>
<dbReference type="EC" id="1.5.1.2" evidence="4 5"/>
<dbReference type="InterPro" id="IPR053790">
    <property type="entry name" value="P5CR-like_CS"/>
</dbReference>
<dbReference type="SUPFAM" id="SSF51735">
    <property type="entry name" value="NAD(P)-binding Rossmann-fold domains"/>
    <property type="match status" value="1"/>
</dbReference>
<feature type="domain" description="Pyrroline-5-carboxylate reductase dimerisation" evidence="8">
    <location>
        <begin position="152"/>
        <end position="254"/>
    </location>
</feature>
<dbReference type="InterPro" id="IPR028939">
    <property type="entry name" value="P5C_Rdtase_cat_N"/>
</dbReference>
<proteinExistence type="inferred from homology"/>
<keyword evidence="10" id="KW-1185">Reference proteome</keyword>
<dbReference type="NCBIfam" id="TIGR00112">
    <property type="entry name" value="proC"/>
    <property type="match status" value="1"/>
</dbReference>
<comment type="catalytic activity">
    <reaction evidence="4 6">
        <text>L-proline + NADP(+) = (S)-1-pyrroline-5-carboxylate + NADPH + 2 H(+)</text>
        <dbReference type="Rhea" id="RHEA:14109"/>
        <dbReference type="ChEBI" id="CHEBI:15378"/>
        <dbReference type="ChEBI" id="CHEBI:17388"/>
        <dbReference type="ChEBI" id="CHEBI:57783"/>
        <dbReference type="ChEBI" id="CHEBI:58349"/>
        <dbReference type="ChEBI" id="CHEBI:60039"/>
        <dbReference type="EC" id="1.5.1.2"/>
    </reaction>
</comment>
<dbReference type="GO" id="GO:0004735">
    <property type="term" value="F:pyrroline-5-carboxylate reductase activity"/>
    <property type="evidence" value="ECO:0007669"/>
    <property type="project" value="UniProtKB-UniRule"/>
</dbReference>
<comment type="pathway">
    <text evidence="4 6">Amino-acid biosynthesis; L-proline biosynthesis; L-proline from L-glutamate 5-semialdehyde: step 1/1.</text>
</comment>
<keyword evidence="4" id="KW-0963">Cytoplasm</keyword>
<dbReference type="Pfam" id="PF03807">
    <property type="entry name" value="F420_oxidored"/>
    <property type="match status" value="1"/>
</dbReference>
<evidence type="ECO:0000256" key="3">
    <source>
        <dbReference type="ARBA" id="ARBA00023002"/>
    </source>
</evidence>
<dbReference type="InterPro" id="IPR036291">
    <property type="entry name" value="NAD(P)-bd_dom_sf"/>
</dbReference>
<dbReference type="PANTHER" id="PTHR11645">
    <property type="entry name" value="PYRROLINE-5-CARBOXYLATE REDUCTASE"/>
    <property type="match status" value="1"/>
</dbReference>
<dbReference type="InterPro" id="IPR000304">
    <property type="entry name" value="Pyrroline-COOH_reductase"/>
</dbReference>
<dbReference type="EMBL" id="BMXI01000011">
    <property type="protein sequence ID" value="GHC58791.1"/>
    <property type="molecule type" value="Genomic_DNA"/>
</dbReference>
<dbReference type="AlphaFoldDB" id="A0A918WM20"/>
<keyword evidence="2 4" id="KW-0521">NADP</keyword>
<comment type="caution">
    <text evidence="9">The sequence shown here is derived from an EMBL/GenBank/DDBJ whole genome shotgun (WGS) entry which is preliminary data.</text>
</comment>
<dbReference type="InterPro" id="IPR029036">
    <property type="entry name" value="P5CR_dimer"/>
</dbReference>
<protein>
    <recommendedName>
        <fullName evidence="4 5">Pyrroline-5-carboxylate reductase</fullName>
        <shortName evidence="4">P5C reductase</shortName>
        <shortName evidence="4">P5CR</shortName>
        <ecNumber evidence="4 5">1.5.1.2</ecNumber>
    </recommendedName>
    <alternativeName>
        <fullName evidence="4">PCA reductase</fullName>
    </alternativeName>
</protein>
<dbReference type="Gene3D" id="1.10.3730.10">
    <property type="entry name" value="ProC C-terminal domain-like"/>
    <property type="match status" value="1"/>
</dbReference>
<dbReference type="GO" id="GO:0055129">
    <property type="term" value="P:L-proline biosynthetic process"/>
    <property type="evidence" value="ECO:0007669"/>
    <property type="project" value="UniProtKB-UniRule"/>
</dbReference>
<dbReference type="PIRSF" id="PIRSF000193">
    <property type="entry name" value="Pyrrol-5-carb_rd"/>
    <property type="match status" value="1"/>
</dbReference>
<dbReference type="Gene3D" id="3.40.50.720">
    <property type="entry name" value="NAD(P)-binding Rossmann-like Domain"/>
    <property type="match status" value="1"/>
</dbReference>
<organism evidence="9 10">
    <name type="scientific">Roseibacillus persicicus</name>
    <dbReference type="NCBI Taxonomy" id="454148"/>
    <lineage>
        <taxon>Bacteria</taxon>
        <taxon>Pseudomonadati</taxon>
        <taxon>Verrucomicrobiota</taxon>
        <taxon>Verrucomicrobiia</taxon>
        <taxon>Verrucomicrobiales</taxon>
        <taxon>Verrucomicrobiaceae</taxon>
        <taxon>Roseibacillus</taxon>
    </lineage>
</organism>
<keyword evidence="4 6" id="KW-0028">Amino-acid biosynthesis</keyword>